<feature type="domain" description="Dienelactone hydrolase" evidence="1">
    <location>
        <begin position="19"/>
        <end position="238"/>
    </location>
</feature>
<dbReference type="InterPro" id="IPR029058">
    <property type="entry name" value="AB_hydrolase_fold"/>
</dbReference>
<organism evidence="2 3">
    <name type="scientific">Acrocarpospora macrocephala</name>
    <dbReference type="NCBI Taxonomy" id="150177"/>
    <lineage>
        <taxon>Bacteria</taxon>
        <taxon>Bacillati</taxon>
        <taxon>Actinomycetota</taxon>
        <taxon>Actinomycetes</taxon>
        <taxon>Streptosporangiales</taxon>
        <taxon>Streptosporangiaceae</taxon>
        <taxon>Acrocarpospora</taxon>
    </lineage>
</organism>
<comment type="caution">
    <text evidence="2">The sequence shown here is derived from an EMBL/GenBank/DDBJ whole genome shotgun (WGS) entry which is preliminary data.</text>
</comment>
<dbReference type="PANTHER" id="PTHR46623:SF6">
    <property type="entry name" value="ALPHA_BETA-HYDROLASES SUPERFAMILY PROTEIN"/>
    <property type="match status" value="1"/>
</dbReference>
<dbReference type="EMBL" id="BLAE01000128">
    <property type="protein sequence ID" value="GES16976.1"/>
    <property type="molecule type" value="Genomic_DNA"/>
</dbReference>
<dbReference type="InterPro" id="IPR051049">
    <property type="entry name" value="Dienelactone_hydrolase-like"/>
</dbReference>
<dbReference type="RefSeq" id="WP_155361955.1">
    <property type="nucleotide sequence ID" value="NZ_BAAAHL010000035.1"/>
</dbReference>
<dbReference type="PANTHER" id="PTHR46623">
    <property type="entry name" value="CARBOXYMETHYLENEBUTENOLIDASE-RELATED"/>
    <property type="match status" value="1"/>
</dbReference>
<protein>
    <submittedName>
        <fullName evidence="2">Carboxymethylenebutenolidase</fullName>
    </submittedName>
</protein>
<evidence type="ECO:0000259" key="1">
    <source>
        <dbReference type="Pfam" id="PF01738"/>
    </source>
</evidence>
<name>A0A5M3X8K0_9ACTN</name>
<gene>
    <name evidence="2" type="ORF">Amac_105740</name>
</gene>
<dbReference type="Proteomes" id="UP000331127">
    <property type="component" value="Unassembled WGS sequence"/>
</dbReference>
<evidence type="ECO:0000313" key="3">
    <source>
        <dbReference type="Proteomes" id="UP000331127"/>
    </source>
</evidence>
<dbReference type="InterPro" id="IPR002925">
    <property type="entry name" value="Dienelactn_hydro"/>
</dbReference>
<reference evidence="2 3" key="1">
    <citation type="submission" date="2019-10" db="EMBL/GenBank/DDBJ databases">
        <title>Whole genome shotgun sequence of Acrocarpospora macrocephala NBRC 16266.</title>
        <authorList>
            <person name="Ichikawa N."/>
            <person name="Kimura A."/>
            <person name="Kitahashi Y."/>
            <person name="Komaki H."/>
            <person name="Oguchi A."/>
        </authorList>
    </citation>
    <scope>NUCLEOTIDE SEQUENCE [LARGE SCALE GENOMIC DNA]</scope>
    <source>
        <strain evidence="2 3">NBRC 16266</strain>
    </source>
</reference>
<dbReference type="OrthoDB" id="3208682at2"/>
<dbReference type="Gene3D" id="3.40.50.1820">
    <property type="entry name" value="alpha/beta hydrolase"/>
    <property type="match status" value="1"/>
</dbReference>
<dbReference type="GO" id="GO:0016787">
    <property type="term" value="F:hydrolase activity"/>
    <property type="evidence" value="ECO:0007669"/>
    <property type="project" value="InterPro"/>
</dbReference>
<dbReference type="AlphaFoldDB" id="A0A5M3X8K0"/>
<proteinExistence type="predicted"/>
<evidence type="ECO:0000313" key="2">
    <source>
        <dbReference type="EMBL" id="GES16976.1"/>
    </source>
</evidence>
<keyword evidence="3" id="KW-1185">Reference proteome</keyword>
<dbReference type="SUPFAM" id="SSF53474">
    <property type="entry name" value="alpha/beta-Hydrolases"/>
    <property type="match status" value="1"/>
</dbReference>
<dbReference type="Pfam" id="PF01738">
    <property type="entry name" value="DLH"/>
    <property type="match status" value="1"/>
</dbReference>
<sequence>MTEIDLTQQAAQFGGSQPLRGYLATPPGEGPWPGLVMIHEIMGLEPMMLRHADRMAQAGYLTLAVDLFSAGGPRRCLVSTMRALSKREGRPFGDIETARTWLTTSPDCTGKIGVIGFCMGGAFALLTTTTGFAAASTNYGPLPRDLDTTLTGSCPIVATYGARDRTLRNAAPKLEAALTKANIPHDVKEYPTAGHAFLNEELSGPRLLRPLLRVAGIGPDPTSAPDAWHRITTFFAQHLH</sequence>
<accession>A0A5M3X8K0</accession>